<evidence type="ECO:0000313" key="3">
    <source>
        <dbReference type="EMBL" id="GER35912.1"/>
    </source>
</evidence>
<keyword evidence="4" id="KW-1185">Reference proteome</keyword>
<reference evidence="4" key="1">
    <citation type="journal article" date="2019" name="Curr. Biol.">
        <title>Genome Sequence of Striga asiatica Provides Insight into the Evolution of Plant Parasitism.</title>
        <authorList>
            <person name="Yoshida S."/>
            <person name="Kim S."/>
            <person name="Wafula E.K."/>
            <person name="Tanskanen J."/>
            <person name="Kim Y.M."/>
            <person name="Honaas L."/>
            <person name="Yang Z."/>
            <person name="Spallek T."/>
            <person name="Conn C.E."/>
            <person name="Ichihashi Y."/>
            <person name="Cheong K."/>
            <person name="Cui S."/>
            <person name="Der J.P."/>
            <person name="Gundlach H."/>
            <person name="Jiao Y."/>
            <person name="Hori C."/>
            <person name="Ishida J.K."/>
            <person name="Kasahara H."/>
            <person name="Kiba T."/>
            <person name="Kim M.S."/>
            <person name="Koo N."/>
            <person name="Laohavisit A."/>
            <person name="Lee Y.H."/>
            <person name="Lumba S."/>
            <person name="McCourt P."/>
            <person name="Mortimer J.C."/>
            <person name="Mutuku J.M."/>
            <person name="Nomura T."/>
            <person name="Sasaki-Sekimoto Y."/>
            <person name="Seto Y."/>
            <person name="Wang Y."/>
            <person name="Wakatake T."/>
            <person name="Sakakibara H."/>
            <person name="Demura T."/>
            <person name="Yamaguchi S."/>
            <person name="Yoneyama K."/>
            <person name="Manabe R.I."/>
            <person name="Nelson D.C."/>
            <person name="Schulman A.H."/>
            <person name="Timko M.P."/>
            <person name="dePamphilis C.W."/>
            <person name="Choi D."/>
            <person name="Shirasu K."/>
        </authorList>
    </citation>
    <scope>NUCLEOTIDE SEQUENCE [LARGE SCALE GENOMIC DNA]</scope>
    <source>
        <strain evidence="4">cv. UVA1</strain>
    </source>
</reference>
<name>A0A5A7PTS2_STRAF</name>
<feature type="region of interest" description="Disordered" evidence="1">
    <location>
        <begin position="1"/>
        <end position="39"/>
    </location>
</feature>
<gene>
    <name evidence="3" type="ORF">STAS_12218</name>
</gene>
<dbReference type="InterPro" id="IPR005174">
    <property type="entry name" value="KIB1-4_b-propeller"/>
</dbReference>
<feature type="compositionally biased region" description="Basic residues" evidence="1">
    <location>
        <begin position="1"/>
        <end position="11"/>
    </location>
</feature>
<dbReference type="PANTHER" id="PTHR33127:SF69">
    <property type="entry name" value="OS09G0340800 PROTEIN"/>
    <property type="match status" value="1"/>
</dbReference>
<feature type="domain" description="KIB1-4 beta-propeller" evidence="2">
    <location>
        <begin position="187"/>
        <end position="351"/>
    </location>
</feature>
<evidence type="ECO:0000256" key="1">
    <source>
        <dbReference type="SAM" id="MobiDB-lite"/>
    </source>
</evidence>
<sequence>MGDKKMKKKEKKSSPGAGGRRDVKPESEHPILPITVGKKDWPRQKIIRDNKSGSGVVTKSWVVPSSSSCNLNQPPRKHSWPQLALIDIPPEIRTTNVPGKYSLKGFFHRRQAKLYSSDKFLWGPGCYSGWGPDYYNYNLRSDSSVHFRRCLRSGGAELVITGLTSPAFTFPKGVDEQWVGNYRYYRRYVSIMKNCTVIEPFSTTDHQYMEFTNLTAHREKFYAISRQGSLAVIEYSEGSTDYEITRLGKNRAVPSKVCRHFREHFFVYKGGIFLVFLLSRASVDVVDDVEVFGLDEPSLCWKKVEKLPDDTVFFVEDKCCLGVSASLFGCKSGENCVYFTYERAENWFCFNMKTSRISATEGPVDDLD</sequence>
<dbReference type="PANTHER" id="PTHR33127">
    <property type="entry name" value="TRANSMEMBRANE PROTEIN"/>
    <property type="match status" value="1"/>
</dbReference>
<protein>
    <recommendedName>
        <fullName evidence="2">KIB1-4 beta-propeller domain-containing protein</fullName>
    </recommendedName>
</protein>
<evidence type="ECO:0000313" key="4">
    <source>
        <dbReference type="Proteomes" id="UP000325081"/>
    </source>
</evidence>
<evidence type="ECO:0000259" key="2">
    <source>
        <dbReference type="Pfam" id="PF03478"/>
    </source>
</evidence>
<dbReference type="OrthoDB" id="1264317at2759"/>
<dbReference type="EMBL" id="BKCP01005039">
    <property type="protein sequence ID" value="GER35912.1"/>
    <property type="molecule type" value="Genomic_DNA"/>
</dbReference>
<comment type="caution">
    <text evidence="3">The sequence shown here is derived from an EMBL/GenBank/DDBJ whole genome shotgun (WGS) entry which is preliminary data.</text>
</comment>
<proteinExistence type="predicted"/>
<dbReference type="AlphaFoldDB" id="A0A5A7PTS2"/>
<dbReference type="Pfam" id="PF03478">
    <property type="entry name" value="Beta-prop_KIB1-4"/>
    <property type="match status" value="1"/>
</dbReference>
<organism evidence="3 4">
    <name type="scientific">Striga asiatica</name>
    <name type="common">Asiatic witchweed</name>
    <name type="synonym">Buchnera asiatica</name>
    <dbReference type="NCBI Taxonomy" id="4170"/>
    <lineage>
        <taxon>Eukaryota</taxon>
        <taxon>Viridiplantae</taxon>
        <taxon>Streptophyta</taxon>
        <taxon>Embryophyta</taxon>
        <taxon>Tracheophyta</taxon>
        <taxon>Spermatophyta</taxon>
        <taxon>Magnoliopsida</taxon>
        <taxon>eudicotyledons</taxon>
        <taxon>Gunneridae</taxon>
        <taxon>Pentapetalae</taxon>
        <taxon>asterids</taxon>
        <taxon>lamiids</taxon>
        <taxon>Lamiales</taxon>
        <taxon>Orobanchaceae</taxon>
        <taxon>Buchnereae</taxon>
        <taxon>Striga</taxon>
    </lineage>
</organism>
<dbReference type="Proteomes" id="UP000325081">
    <property type="component" value="Unassembled WGS sequence"/>
</dbReference>
<feature type="compositionally biased region" description="Basic and acidic residues" evidence="1">
    <location>
        <begin position="19"/>
        <end position="29"/>
    </location>
</feature>
<accession>A0A5A7PTS2</accession>